<dbReference type="SUPFAM" id="SSF55874">
    <property type="entry name" value="ATPase domain of HSP90 chaperone/DNA topoisomerase II/histidine kinase"/>
    <property type="match status" value="1"/>
</dbReference>
<dbReference type="InterPro" id="IPR013655">
    <property type="entry name" value="PAS_fold_3"/>
</dbReference>
<gene>
    <name evidence="9" type="ORF">DRW07_13800</name>
</gene>
<dbReference type="AlphaFoldDB" id="A0A3N5XYY1"/>
<dbReference type="SUPFAM" id="SSF55785">
    <property type="entry name" value="PYP-like sensor domain (PAS domain)"/>
    <property type="match status" value="1"/>
</dbReference>
<comment type="catalytic activity">
    <reaction evidence="1">
        <text>ATP + protein L-histidine = ADP + protein N-phospho-L-histidine.</text>
        <dbReference type="EC" id="2.7.13.3"/>
    </reaction>
</comment>
<dbReference type="SMART" id="SM00387">
    <property type="entry name" value="HATPase_c"/>
    <property type="match status" value="1"/>
</dbReference>
<dbReference type="InterPro" id="IPR003661">
    <property type="entry name" value="HisK_dim/P_dom"/>
</dbReference>
<dbReference type="SUPFAM" id="SSF52172">
    <property type="entry name" value="CheY-like"/>
    <property type="match status" value="1"/>
</dbReference>
<dbReference type="FunFam" id="3.30.565.10:FF:000010">
    <property type="entry name" value="Sensor histidine kinase RcsC"/>
    <property type="match status" value="1"/>
</dbReference>
<dbReference type="InterPro" id="IPR000700">
    <property type="entry name" value="PAS-assoc_C"/>
</dbReference>
<dbReference type="SMART" id="SM00448">
    <property type="entry name" value="REC"/>
    <property type="match status" value="1"/>
</dbReference>
<evidence type="ECO:0000256" key="1">
    <source>
        <dbReference type="ARBA" id="ARBA00000085"/>
    </source>
</evidence>
<evidence type="ECO:0000313" key="10">
    <source>
        <dbReference type="Proteomes" id="UP000275281"/>
    </source>
</evidence>
<dbReference type="InterPro" id="IPR001610">
    <property type="entry name" value="PAC"/>
</dbReference>
<keyword evidence="3 5" id="KW-0597">Phosphoprotein</keyword>
<dbReference type="InterPro" id="IPR029016">
    <property type="entry name" value="GAF-like_dom_sf"/>
</dbReference>
<dbReference type="SUPFAM" id="SSF47384">
    <property type="entry name" value="Homodimeric domain of signal transducing histidine kinase"/>
    <property type="match status" value="1"/>
</dbReference>
<evidence type="ECO:0000256" key="4">
    <source>
        <dbReference type="ARBA" id="ARBA00023012"/>
    </source>
</evidence>
<evidence type="ECO:0000259" key="6">
    <source>
        <dbReference type="PROSITE" id="PS50109"/>
    </source>
</evidence>
<protein>
    <recommendedName>
        <fullName evidence="2">histidine kinase</fullName>
        <ecNumber evidence="2">2.7.13.3</ecNumber>
    </recommendedName>
</protein>
<dbReference type="EC" id="2.7.13.3" evidence="2"/>
<keyword evidence="10" id="KW-1185">Reference proteome</keyword>
<dbReference type="Gene3D" id="3.30.450.20">
    <property type="entry name" value="PAS domain"/>
    <property type="match status" value="1"/>
</dbReference>
<dbReference type="EMBL" id="RPOK01000004">
    <property type="protein sequence ID" value="RPJ65880.1"/>
    <property type="molecule type" value="Genomic_DNA"/>
</dbReference>
<dbReference type="Gene3D" id="1.10.287.130">
    <property type="match status" value="1"/>
</dbReference>
<dbReference type="InterPro" id="IPR003594">
    <property type="entry name" value="HATPase_dom"/>
</dbReference>
<evidence type="ECO:0000256" key="3">
    <source>
        <dbReference type="ARBA" id="ARBA00022553"/>
    </source>
</evidence>
<dbReference type="SMART" id="SM00388">
    <property type="entry name" value="HisKA"/>
    <property type="match status" value="1"/>
</dbReference>
<dbReference type="Proteomes" id="UP000275281">
    <property type="component" value="Unassembled WGS sequence"/>
</dbReference>
<feature type="domain" description="Histidine kinase" evidence="6">
    <location>
        <begin position="259"/>
        <end position="472"/>
    </location>
</feature>
<keyword evidence="9" id="KW-0808">Transferase</keyword>
<evidence type="ECO:0000313" key="9">
    <source>
        <dbReference type="EMBL" id="RPJ65880.1"/>
    </source>
</evidence>
<dbReference type="Gene3D" id="3.40.50.2300">
    <property type="match status" value="1"/>
</dbReference>
<dbReference type="Gene3D" id="3.30.565.10">
    <property type="entry name" value="Histidine kinase-like ATPase, C-terminal domain"/>
    <property type="match status" value="1"/>
</dbReference>
<dbReference type="SUPFAM" id="SSF55781">
    <property type="entry name" value="GAF domain-like"/>
    <property type="match status" value="1"/>
</dbReference>
<dbReference type="Pfam" id="PF02518">
    <property type="entry name" value="HATPase_c"/>
    <property type="match status" value="1"/>
</dbReference>
<dbReference type="InterPro" id="IPR035965">
    <property type="entry name" value="PAS-like_dom_sf"/>
</dbReference>
<dbReference type="CDD" id="cd16922">
    <property type="entry name" value="HATPase_EvgS-ArcB-TorS-like"/>
    <property type="match status" value="1"/>
</dbReference>
<dbReference type="PANTHER" id="PTHR45339:SF1">
    <property type="entry name" value="HYBRID SIGNAL TRANSDUCTION HISTIDINE KINASE J"/>
    <property type="match status" value="1"/>
</dbReference>
<dbReference type="CDD" id="cd00082">
    <property type="entry name" value="HisKA"/>
    <property type="match status" value="1"/>
</dbReference>
<evidence type="ECO:0000256" key="5">
    <source>
        <dbReference type="PROSITE-ProRule" id="PRU00169"/>
    </source>
</evidence>
<comment type="caution">
    <text evidence="9">The sequence shown here is derived from an EMBL/GenBank/DDBJ whole genome shotgun (WGS) entry which is preliminary data.</text>
</comment>
<dbReference type="PRINTS" id="PR00344">
    <property type="entry name" value="BCTRLSENSOR"/>
</dbReference>
<dbReference type="SMART" id="SM00091">
    <property type="entry name" value="PAS"/>
    <property type="match status" value="1"/>
</dbReference>
<dbReference type="InterPro" id="IPR004358">
    <property type="entry name" value="Sig_transdc_His_kin-like_C"/>
</dbReference>
<feature type="domain" description="Response regulatory" evidence="7">
    <location>
        <begin position="500"/>
        <end position="616"/>
    </location>
</feature>
<dbReference type="OrthoDB" id="9810730at2"/>
<organism evidence="9 10">
    <name type="scientific">Alteromonas sediminis</name>
    <dbReference type="NCBI Taxonomy" id="2259342"/>
    <lineage>
        <taxon>Bacteria</taxon>
        <taxon>Pseudomonadati</taxon>
        <taxon>Pseudomonadota</taxon>
        <taxon>Gammaproteobacteria</taxon>
        <taxon>Alteromonadales</taxon>
        <taxon>Alteromonadaceae</taxon>
        <taxon>Alteromonas/Salinimonas group</taxon>
        <taxon>Alteromonas</taxon>
    </lineage>
</organism>
<dbReference type="InterPro" id="IPR001789">
    <property type="entry name" value="Sig_transdc_resp-reg_receiver"/>
</dbReference>
<feature type="modified residue" description="4-aspartylphosphate" evidence="5">
    <location>
        <position position="549"/>
    </location>
</feature>
<keyword evidence="4" id="KW-0902">Two-component regulatory system</keyword>
<dbReference type="RefSeq" id="WP_124028511.1">
    <property type="nucleotide sequence ID" value="NZ_JBHRSN010000007.1"/>
</dbReference>
<proteinExistence type="predicted"/>
<dbReference type="CDD" id="cd17546">
    <property type="entry name" value="REC_hyHK_CKI1_RcsC-like"/>
    <property type="match status" value="1"/>
</dbReference>
<dbReference type="PROSITE" id="PS50113">
    <property type="entry name" value="PAC"/>
    <property type="match status" value="1"/>
</dbReference>
<dbReference type="GO" id="GO:0000155">
    <property type="term" value="F:phosphorelay sensor kinase activity"/>
    <property type="evidence" value="ECO:0007669"/>
    <property type="project" value="InterPro"/>
</dbReference>
<dbReference type="InterPro" id="IPR036097">
    <property type="entry name" value="HisK_dim/P_sf"/>
</dbReference>
<evidence type="ECO:0000256" key="2">
    <source>
        <dbReference type="ARBA" id="ARBA00012438"/>
    </source>
</evidence>
<accession>A0A3N5XYY1</accession>
<dbReference type="InterPro" id="IPR005467">
    <property type="entry name" value="His_kinase_dom"/>
</dbReference>
<dbReference type="CDD" id="cd00130">
    <property type="entry name" value="PAS"/>
    <property type="match status" value="1"/>
</dbReference>
<sequence length="783" mass="88294">MDNSFNLISQTSNIFAIKWNSNHCDSIGEFSKNALTLLQLSKGGEFSINLNNESALIRKEMIDANHNSTLIVPTYEIKDNDGKVRYIKEEIVFQIDSPPVSFLTDVTQLEEEKNTSQIIQQRLELVLEGTRLGMWDWNPQTNDVTFDERWADMLGLKLSDLTQTLSDWQDRVHPDDIEGCFADITAHMEGKVDFYENLHRMKHTDGNWRYILDRGRVVEWDNNGGPIRFTGTHTDVTDLKNAELKAQDALLSRNRFFANMSHELRTPLHGILNLAEFAIEGETKEEKNNALKSILSSTQILTNIVNDILDFAKIDAGKLEIENIDFNLQELINSVEKPMLRMASDKGIQFVTDLSPNISNVLIGDPVRVSQIINNLCSNAVKFTESGKVTLKIDVLESHEGKETLQFQVIDTGIGISKKAQNALFQDFHQADKSTSRKYGGTGLGLSICAKLAELMNGKLDFKSAEHEGSTFIYQQNFIVSQLNNVDKKQKAVVDLKGASVLVAEDNKINQLIVANMLETHNAKVVLVENGKQCVEHLKQHPVDLILMDIQMPEMDGVQATKQIRKLDKGKAIPIVAMTANTMREDIEHYLSIGMNGYLMKPFDKEKLNSLLNIFNPNLLNLKSFATAISNPEVNSKEKLNAICVELKRLIPKADRVSLWLFKENYSSIKCLTCLDENDQVSNGNELKATDFPQYFDYIVSHQVLDASDARANEHTQCFNKTYFEPLNIYSLLDYIFLVNSKPAGVICCEAVNSPVTWETEDVDSLVKVVDITTLFLAKNITQ</sequence>
<name>A0A3N5XYY1_9ALTE</name>
<evidence type="ECO:0000259" key="8">
    <source>
        <dbReference type="PROSITE" id="PS50113"/>
    </source>
</evidence>
<dbReference type="Pfam" id="PF08447">
    <property type="entry name" value="PAS_3"/>
    <property type="match status" value="1"/>
</dbReference>
<reference evidence="9 10" key="1">
    <citation type="submission" date="2018-11" db="EMBL/GenBank/DDBJ databases">
        <authorList>
            <person name="Ye M.-Q."/>
            <person name="Du Z.-J."/>
        </authorList>
    </citation>
    <scope>NUCLEOTIDE SEQUENCE [LARGE SCALE GENOMIC DNA]</scope>
    <source>
        <strain evidence="9 10">U0105</strain>
    </source>
</reference>
<feature type="domain" description="PAC" evidence="8">
    <location>
        <begin position="195"/>
        <end position="248"/>
    </location>
</feature>
<dbReference type="InterPro" id="IPR036890">
    <property type="entry name" value="HATPase_C_sf"/>
</dbReference>
<keyword evidence="9" id="KW-0418">Kinase</keyword>
<dbReference type="Gene3D" id="3.30.450.40">
    <property type="match status" value="1"/>
</dbReference>
<dbReference type="InterPro" id="IPR000014">
    <property type="entry name" value="PAS"/>
</dbReference>
<dbReference type="NCBIfam" id="TIGR00229">
    <property type="entry name" value="sensory_box"/>
    <property type="match status" value="1"/>
</dbReference>
<evidence type="ECO:0000259" key="7">
    <source>
        <dbReference type="PROSITE" id="PS50110"/>
    </source>
</evidence>
<dbReference type="PROSITE" id="PS50109">
    <property type="entry name" value="HIS_KIN"/>
    <property type="match status" value="1"/>
</dbReference>
<dbReference type="InterPro" id="IPR011006">
    <property type="entry name" value="CheY-like_superfamily"/>
</dbReference>
<dbReference type="Pfam" id="PF00072">
    <property type="entry name" value="Response_reg"/>
    <property type="match status" value="1"/>
</dbReference>
<dbReference type="PROSITE" id="PS50110">
    <property type="entry name" value="RESPONSE_REGULATORY"/>
    <property type="match status" value="1"/>
</dbReference>
<dbReference type="PANTHER" id="PTHR45339">
    <property type="entry name" value="HYBRID SIGNAL TRANSDUCTION HISTIDINE KINASE J"/>
    <property type="match status" value="1"/>
</dbReference>
<dbReference type="Pfam" id="PF00512">
    <property type="entry name" value="HisKA"/>
    <property type="match status" value="1"/>
</dbReference>
<dbReference type="SMART" id="SM00086">
    <property type="entry name" value="PAC"/>
    <property type="match status" value="1"/>
</dbReference>